<dbReference type="InterPro" id="IPR001567">
    <property type="entry name" value="Pept_M3A_M3B_dom"/>
</dbReference>
<evidence type="ECO:0000256" key="6">
    <source>
        <dbReference type="ARBA" id="ARBA00023049"/>
    </source>
</evidence>
<proteinExistence type="predicted"/>
<keyword evidence="4" id="KW-0378">Hydrolase</keyword>
<evidence type="ECO:0000256" key="4">
    <source>
        <dbReference type="ARBA" id="ARBA00022801"/>
    </source>
</evidence>
<dbReference type="GO" id="GO:0004222">
    <property type="term" value="F:metalloendopeptidase activity"/>
    <property type="evidence" value="ECO:0007669"/>
    <property type="project" value="InterPro"/>
</dbReference>
<keyword evidence="5" id="KW-0862">Zinc</keyword>
<dbReference type="EMBL" id="UINC01126128">
    <property type="protein sequence ID" value="SVD04412.1"/>
    <property type="molecule type" value="Genomic_DNA"/>
</dbReference>
<organism evidence="8">
    <name type="scientific">marine metagenome</name>
    <dbReference type="NCBI Taxonomy" id="408172"/>
    <lineage>
        <taxon>unclassified sequences</taxon>
        <taxon>metagenomes</taxon>
        <taxon>ecological metagenomes</taxon>
    </lineage>
</organism>
<dbReference type="GO" id="GO:0006508">
    <property type="term" value="P:proteolysis"/>
    <property type="evidence" value="ECO:0007669"/>
    <property type="project" value="UniProtKB-KW"/>
</dbReference>
<evidence type="ECO:0000256" key="5">
    <source>
        <dbReference type="ARBA" id="ARBA00022833"/>
    </source>
</evidence>
<dbReference type="SUPFAM" id="SSF55486">
    <property type="entry name" value="Metalloproteases ('zincins'), catalytic domain"/>
    <property type="match status" value="1"/>
</dbReference>
<evidence type="ECO:0000256" key="1">
    <source>
        <dbReference type="ARBA" id="ARBA00001947"/>
    </source>
</evidence>
<evidence type="ECO:0000313" key="8">
    <source>
        <dbReference type="EMBL" id="SVD04412.1"/>
    </source>
</evidence>
<dbReference type="Pfam" id="PF01432">
    <property type="entry name" value="Peptidase_M3"/>
    <property type="match status" value="1"/>
</dbReference>
<sequence>KALLANKVEDMLNTVVRQIAFFEFEKQVHTLRKNSELSINKICSIWMNVQKSSLGSSIKYEEEYKYYWSYIPHFIHSPFYVYAYAFGDCLVNSLFNTYEVGLKDFDNKYIDLLKSGGSKKYNELFKPFNLDLSKKSFWKKGLSVIENLIDELETL</sequence>
<keyword evidence="3" id="KW-0479">Metal-binding</keyword>
<dbReference type="GO" id="GO:0046872">
    <property type="term" value="F:metal ion binding"/>
    <property type="evidence" value="ECO:0007669"/>
    <property type="project" value="UniProtKB-KW"/>
</dbReference>
<evidence type="ECO:0000259" key="7">
    <source>
        <dbReference type="Pfam" id="PF01432"/>
    </source>
</evidence>
<dbReference type="AlphaFoldDB" id="A0A382S4D3"/>
<name>A0A382S4D3_9ZZZZ</name>
<gene>
    <name evidence="8" type="ORF">METZ01_LOCUS357266</name>
</gene>
<evidence type="ECO:0000256" key="2">
    <source>
        <dbReference type="ARBA" id="ARBA00022670"/>
    </source>
</evidence>
<dbReference type="Gene3D" id="1.10.1370.20">
    <property type="entry name" value="Oligoendopeptidase f, C-terminal domain"/>
    <property type="match status" value="1"/>
</dbReference>
<reference evidence="8" key="1">
    <citation type="submission" date="2018-05" db="EMBL/GenBank/DDBJ databases">
        <authorList>
            <person name="Lanie J.A."/>
            <person name="Ng W.-L."/>
            <person name="Kazmierczak K.M."/>
            <person name="Andrzejewski T.M."/>
            <person name="Davidsen T.M."/>
            <person name="Wayne K.J."/>
            <person name="Tettelin H."/>
            <person name="Glass J.I."/>
            <person name="Rusch D."/>
            <person name="Podicherti R."/>
            <person name="Tsui H.-C.T."/>
            <person name="Winkler M.E."/>
        </authorList>
    </citation>
    <scope>NUCLEOTIDE SEQUENCE</scope>
</reference>
<evidence type="ECO:0000256" key="3">
    <source>
        <dbReference type="ARBA" id="ARBA00022723"/>
    </source>
</evidence>
<dbReference type="InterPro" id="IPR042088">
    <property type="entry name" value="OligoPept_F_C"/>
</dbReference>
<feature type="domain" description="Peptidase M3A/M3B catalytic" evidence="7">
    <location>
        <begin position="2"/>
        <end position="142"/>
    </location>
</feature>
<keyword evidence="2" id="KW-0645">Protease</keyword>
<accession>A0A382S4D3</accession>
<keyword evidence="6" id="KW-0482">Metalloprotease</keyword>
<feature type="non-terminal residue" evidence="8">
    <location>
        <position position="1"/>
    </location>
</feature>
<protein>
    <recommendedName>
        <fullName evidence="7">Peptidase M3A/M3B catalytic domain-containing protein</fullName>
    </recommendedName>
</protein>
<comment type="cofactor">
    <cofactor evidence="1">
        <name>Zn(2+)</name>
        <dbReference type="ChEBI" id="CHEBI:29105"/>
    </cofactor>
</comment>